<evidence type="ECO:0000259" key="1">
    <source>
        <dbReference type="Pfam" id="PF12323"/>
    </source>
</evidence>
<feature type="domain" description="Transposase putative helix-turn-helix" evidence="1">
    <location>
        <begin position="30"/>
        <end position="61"/>
    </location>
</feature>
<keyword evidence="4" id="KW-1185">Reference proteome</keyword>
<sequence length="61" mass="7078">MLRCAADTHADDIETASALRRDMKPTDKLMLQRARKYQLFPTGGQRKQLLGFMGTCRWTYN</sequence>
<dbReference type="InterPro" id="IPR021027">
    <property type="entry name" value="Transposase_put_HTH"/>
</dbReference>
<dbReference type="AlphaFoldDB" id="A0ABD3F1Y1"/>
<evidence type="ECO:0000313" key="3">
    <source>
        <dbReference type="EMBL" id="KAL3660808.1"/>
    </source>
</evidence>
<organism evidence="3 4">
    <name type="scientific">Phytophthora oleae</name>
    <dbReference type="NCBI Taxonomy" id="2107226"/>
    <lineage>
        <taxon>Eukaryota</taxon>
        <taxon>Sar</taxon>
        <taxon>Stramenopiles</taxon>
        <taxon>Oomycota</taxon>
        <taxon>Peronosporomycetes</taxon>
        <taxon>Peronosporales</taxon>
        <taxon>Peronosporaceae</taxon>
        <taxon>Phytophthora</taxon>
    </lineage>
</organism>
<gene>
    <name evidence="2" type="ORF">V7S43_014184</name>
    <name evidence="3" type="ORF">V7S43_014209</name>
</gene>
<reference evidence="3 4" key="1">
    <citation type="submission" date="2024-09" db="EMBL/GenBank/DDBJ databases">
        <title>Genome sequencing and assembly of Phytophthora oleae, isolate VK10A, causative agent of rot of olive drupes.</title>
        <authorList>
            <person name="Conti Taguali S."/>
            <person name="Riolo M."/>
            <person name="La Spada F."/>
            <person name="Cacciola S.O."/>
            <person name="Dionisio G."/>
        </authorList>
    </citation>
    <scope>NUCLEOTIDE SEQUENCE [LARGE SCALE GENOMIC DNA]</scope>
    <source>
        <strain evidence="3 4">VK10A</strain>
    </source>
</reference>
<name>A0ABD3F1Y1_9STRA</name>
<evidence type="ECO:0000313" key="2">
    <source>
        <dbReference type="EMBL" id="KAL3660782.1"/>
    </source>
</evidence>
<proteinExistence type="predicted"/>
<dbReference type="Proteomes" id="UP001632037">
    <property type="component" value="Unassembled WGS sequence"/>
</dbReference>
<accession>A0ABD3F1Y1</accession>
<dbReference type="EMBL" id="JBIMZQ010000039">
    <property type="protein sequence ID" value="KAL3660782.1"/>
    <property type="molecule type" value="Genomic_DNA"/>
</dbReference>
<comment type="caution">
    <text evidence="3">The sequence shown here is derived from an EMBL/GenBank/DDBJ whole genome shotgun (WGS) entry which is preliminary data.</text>
</comment>
<protein>
    <recommendedName>
        <fullName evidence="1">Transposase putative helix-turn-helix domain-containing protein</fullName>
    </recommendedName>
</protein>
<dbReference type="Pfam" id="PF12323">
    <property type="entry name" value="HTH_OrfB_IS605"/>
    <property type="match status" value="1"/>
</dbReference>
<dbReference type="EMBL" id="JBIMZQ010000039">
    <property type="protein sequence ID" value="KAL3660808.1"/>
    <property type="molecule type" value="Genomic_DNA"/>
</dbReference>
<evidence type="ECO:0000313" key="4">
    <source>
        <dbReference type="Proteomes" id="UP001632037"/>
    </source>
</evidence>